<feature type="domain" description="Putative zinc-finger" evidence="2">
    <location>
        <begin position="5"/>
        <end position="38"/>
    </location>
</feature>
<evidence type="ECO:0000313" key="4">
    <source>
        <dbReference type="Proteomes" id="UP000824209"/>
    </source>
</evidence>
<protein>
    <submittedName>
        <fullName evidence="3">Zf-HC2 domain-containing protein</fullName>
    </submittedName>
</protein>
<dbReference type="Pfam" id="PF13490">
    <property type="entry name" value="zf-HC2"/>
    <property type="match status" value="1"/>
</dbReference>
<reference evidence="3" key="2">
    <citation type="submission" date="2021-04" db="EMBL/GenBank/DDBJ databases">
        <authorList>
            <person name="Gilroy R."/>
        </authorList>
    </citation>
    <scope>NUCLEOTIDE SEQUENCE</scope>
    <source>
        <strain evidence="3">ChiBcec8-14828</strain>
    </source>
</reference>
<dbReference type="InterPro" id="IPR027383">
    <property type="entry name" value="Znf_put"/>
</dbReference>
<keyword evidence="1" id="KW-0472">Membrane</keyword>
<dbReference type="Proteomes" id="UP000824209">
    <property type="component" value="Unassembled WGS sequence"/>
</dbReference>
<evidence type="ECO:0000256" key="1">
    <source>
        <dbReference type="SAM" id="Phobius"/>
    </source>
</evidence>
<sequence>MKYPCGIIQDLLPLYHDGVCSQESRQIIEAHLEECSDCKQSYLSLGESDALFPVSQEKESELKKAASFRAVKQKLLKKQFIAAVAALLLCAAAIMVFVGVMKHTQQVISYGEHLSVSMVDDQLMARLQGNEANYLKIKRVETTQGKQNKTYLFFYLSGTKWDEWTTRDEVFSEYVLCPADKSAEQIDQVLYYTGDYTGIESMNANELQQVIEQSVLLWQQ</sequence>
<name>A0A9D2M4I5_9FIRM</name>
<keyword evidence="1" id="KW-1133">Transmembrane helix</keyword>
<reference evidence="3" key="1">
    <citation type="journal article" date="2021" name="PeerJ">
        <title>Extensive microbial diversity within the chicken gut microbiome revealed by metagenomics and culture.</title>
        <authorList>
            <person name="Gilroy R."/>
            <person name="Ravi A."/>
            <person name="Getino M."/>
            <person name="Pursley I."/>
            <person name="Horton D.L."/>
            <person name="Alikhan N.F."/>
            <person name="Baker D."/>
            <person name="Gharbi K."/>
            <person name="Hall N."/>
            <person name="Watson M."/>
            <person name="Adriaenssens E.M."/>
            <person name="Foster-Nyarko E."/>
            <person name="Jarju S."/>
            <person name="Secka A."/>
            <person name="Antonio M."/>
            <person name="Oren A."/>
            <person name="Chaudhuri R.R."/>
            <person name="La Ragione R."/>
            <person name="Hildebrand F."/>
            <person name="Pallen M.J."/>
        </authorList>
    </citation>
    <scope>NUCLEOTIDE SEQUENCE</scope>
    <source>
        <strain evidence="3">ChiBcec8-14828</strain>
    </source>
</reference>
<accession>A0A9D2M4I5</accession>
<feature type="transmembrane region" description="Helical" evidence="1">
    <location>
        <begin position="80"/>
        <end position="101"/>
    </location>
</feature>
<dbReference type="AlphaFoldDB" id="A0A9D2M4I5"/>
<dbReference type="EMBL" id="DWYA01000061">
    <property type="protein sequence ID" value="HJB40223.1"/>
    <property type="molecule type" value="Genomic_DNA"/>
</dbReference>
<keyword evidence="1" id="KW-0812">Transmembrane</keyword>
<evidence type="ECO:0000259" key="2">
    <source>
        <dbReference type="Pfam" id="PF13490"/>
    </source>
</evidence>
<comment type="caution">
    <text evidence="3">The sequence shown here is derived from an EMBL/GenBank/DDBJ whole genome shotgun (WGS) entry which is preliminary data.</text>
</comment>
<proteinExistence type="predicted"/>
<organism evidence="3 4">
    <name type="scientific">Candidatus Ruthenibacterium avium</name>
    <dbReference type="NCBI Taxonomy" id="2838751"/>
    <lineage>
        <taxon>Bacteria</taxon>
        <taxon>Bacillati</taxon>
        <taxon>Bacillota</taxon>
        <taxon>Clostridia</taxon>
        <taxon>Eubacteriales</taxon>
        <taxon>Oscillospiraceae</taxon>
        <taxon>Ruthenibacterium</taxon>
    </lineage>
</organism>
<gene>
    <name evidence="3" type="ORF">H9943_07485</name>
</gene>
<evidence type="ECO:0000313" key="3">
    <source>
        <dbReference type="EMBL" id="HJB40223.1"/>
    </source>
</evidence>